<keyword evidence="2" id="KW-1185">Reference proteome</keyword>
<evidence type="ECO:0000313" key="1">
    <source>
        <dbReference type="EMBL" id="RRJ84377.1"/>
    </source>
</evidence>
<protein>
    <submittedName>
        <fullName evidence="1">Uncharacterized protein</fullName>
    </submittedName>
</protein>
<dbReference type="EMBL" id="QWEZ01000001">
    <property type="protein sequence ID" value="RRJ84377.1"/>
    <property type="molecule type" value="Genomic_DNA"/>
</dbReference>
<comment type="caution">
    <text evidence="1">The sequence shown here is derived from an EMBL/GenBank/DDBJ whole genome shotgun (WGS) entry which is preliminary data.</text>
</comment>
<gene>
    <name evidence="1" type="ORF">D0544_04520</name>
</gene>
<dbReference type="Proteomes" id="UP000280792">
    <property type="component" value="Unassembled WGS sequence"/>
</dbReference>
<dbReference type="RefSeq" id="WP_125014806.1">
    <property type="nucleotide sequence ID" value="NZ_QWEZ01000001.1"/>
</dbReference>
<reference evidence="1 2" key="1">
    <citation type="submission" date="2018-08" db="EMBL/GenBank/DDBJ databases">
        <authorList>
            <person name="Khan S.A."/>
        </authorList>
    </citation>
    <scope>NUCLEOTIDE SEQUENCE [LARGE SCALE GENOMIC DNA]</scope>
    <source>
        <strain evidence="1 2">GTF-13</strain>
    </source>
</reference>
<evidence type="ECO:0000313" key="2">
    <source>
        <dbReference type="Proteomes" id="UP000280792"/>
    </source>
</evidence>
<dbReference type="AlphaFoldDB" id="A0A3P3VPX7"/>
<reference evidence="1 2" key="2">
    <citation type="submission" date="2018-12" db="EMBL/GenBank/DDBJ databases">
        <title>Simiduia agarivorans gen. nov., sp. nov., a marine, agarolytic bacterium isolated from shallow coastal water from Keelung, Taiwan.</title>
        <authorList>
            <person name="Shieh W.Y."/>
        </authorList>
    </citation>
    <scope>NUCLEOTIDE SEQUENCE [LARGE SCALE GENOMIC DNA]</scope>
    <source>
        <strain evidence="1 2">GTF-13</strain>
    </source>
</reference>
<name>A0A3P3VPX7_9GAMM</name>
<sequence length="64" mass="7310">MSIGSSGRIVIEVDTDTKQMLYSLLKKDGMSLKEWFLKNVDEYLGVQEQLQLEMDRLTDEGGVK</sequence>
<proteinExistence type="predicted"/>
<accession>A0A3P3VPX7</accession>
<organism evidence="1 2">
    <name type="scientific">Aestuariirhabdus litorea</name>
    <dbReference type="NCBI Taxonomy" id="2528527"/>
    <lineage>
        <taxon>Bacteria</taxon>
        <taxon>Pseudomonadati</taxon>
        <taxon>Pseudomonadota</taxon>
        <taxon>Gammaproteobacteria</taxon>
        <taxon>Oceanospirillales</taxon>
        <taxon>Aestuariirhabdaceae</taxon>
        <taxon>Aestuariirhabdus</taxon>
    </lineage>
</organism>